<dbReference type="GeneID" id="64626506"/>
<organism evidence="1 2">
    <name type="scientific">Suillus subaureus</name>
    <dbReference type="NCBI Taxonomy" id="48587"/>
    <lineage>
        <taxon>Eukaryota</taxon>
        <taxon>Fungi</taxon>
        <taxon>Dikarya</taxon>
        <taxon>Basidiomycota</taxon>
        <taxon>Agaricomycotina</taxon>
        <taxon>Agaricomycetes</taxon>
        <taxon>Agaricomycetidae</taxon>
        <taxon>Boletales</taxon>
        <taxon>Suillineae</taxon>
        <taxon>Suillaceae</taxon>
        <taxon>Suillus</taxon>
    </lineage>
</organism>
<keyword evidence="2" id="KW-1185">Reference proteome</keyword>
<dbReference type="AlphaFoldDB" id="A0A9P7EII1"/>
<sequence length="519" mass="57119">MTLSWIKTLSVQSIMLDEAMEDVLCSWSLGYEDWKDLEEFHSSPTLIQTPSPLPSGPSQLLPLHGLEYPQSSDNLERPGDSSLFQNQVTKLQLKLVTAKTAYSTLEGAFCELACNVQLVHADPMTFTSASISPTSSTNQLSPVNKNDYPGVIFWTHADWDKWQTTSQGLKQKGKHRPAAFLEDKNGEAITEESLDIICKTIHGLWFKFTTKGLLATSWSKMMHLTRTLFHSIMEEKHPLFRLATDSWKLDLLCSTAYPSWRKNHLDADSNLLKQLKKVKQEDDNIDYCSSIKRTCSPDSEGASALKHVKDESTGPLLPVNSDIPTSQPVLLEGSPSPIKTNLPLADSNTSIPPLFKLLEAEKENEAPLALATMPLTLSRIVLTNPLASLTCRPLSKSTTTSLGPSDSVLKPAMASPSITVDLTGTNTPLSPCIPTTLSPQSDVLAAAMSSKKAMKMCPGPKKNAQNLCAFCWLKQVNAAGSTNEFNVYYSKLNEVQIKSYDTEAKQLSLRISRNKMQAG</sequence>
<comment type="caution">
    <text evidence="1">The sequence shown here is derived from an EMBL/GenBank/DDBJ whole genome shotgun (WGS) entry which is preliminary data.</text>
</comment>
<reference evidence="1" key="1">
    <citation type="journal article" date="2020" name="New Phytol.">
        <title>Comparative genomics reveals dynamic genome evolution in host specialist ectomycorrhizal fungi.</title>
        <authorList>
            <person name="Lofgren L.A."/>
            <person name="Nguyen N.H."/>
            <person name="Vilgalys R."/>
            <person name="Ruytinx J."/>
            <person name="Liao H.L."/>
            <person name="Branco S."/>
            <person name="Kuo A."/>
            <person name="LaButti K."/>
            <person name="Lipzen A."/>
            <person name="Andreopoulos W."/>
            <person name="Pangilinan J."/>
            <person name="Riley R."/>
            <person name="Hundley H."/>
            <person name="Na H."/>
            <person name="Barry K."/>
            <person name="Grigoriev I.V."/>
            <person name="Stajich J.E."/>
            <person name="Kennedy P.G."/>
        </authorList>
    </citation>
    <scope>NUCLEOTIDE SEQUENCE</scope>
    <source>
        <strain evidence="1">MN1</strain>
    </source>
</reference>
<evidence type="ECO:0000313" key="1">
    <source>
        <dbReference type="EMBL" id="KAG1822724.1"/>
    </source>
</evidence>
<gene>
    <name evidence="1" type="ORF">BJ212DRAFT_1296702</name>
</gene>
<protein>
    <submittedName>
        <fullName evidence="1">Uncharacterized protein</fullName>
    </submittedName>
</protein>
<evidence type="ECO:0000313" key="2">
    <source>
        <dbReference type="Proteomes" id="UP000807769"/>
    </source>
</evidence>
<dbReference type="RefSeq" id="XP_041197130.1">
    <property type="nucleotide sequence ID" value="XM_041332489.1"/>
</dbReference>
<name>A0A9P7EII1_9AGAM</name>
<dbReference type="Proteomes" id="UP000807769">
    <property type="component" value="Unassembled WGS sequence"/>
</dbReference>
<dbReference type="OrthoDB" id="2691730at2759"/>
<accession>A0A9P7EII1</accession>
<proteinExistence type="predicted"/>
<dbReference type="EMBL" id="JABBWG010000005">
    <property type="protein sequence ID" value="KAG1822724.1"/>
    <property type="molecule type" value="Genomic_DNA"/>
</dbReference>